<evidence type="ECO:0000256" key="1">
    <source>
        <dbReference type="ARBA" id="ARBA00013048"/>
    </source>
</evidence>
<dbReference type="EC" id="1.2.1.27" evidence="1"/>
<dbReference type="PROSITE" id="PS00070">
    <property type="entry name" value="ALDEHYDE_DEHYDR_CYS"/>
    <property type="match status" value="1"/>
</dbReference>
<evidence type="ECO:0000259" key="4">
    <source>
        <dbReference type="Pfam" id="PF00171"/>
    </source>
</evidence>
<reference evidence="6" key="1">
    <citation type="journal article" date="2019" name="Int. J. Syst. Evol. Microbiol.">
        <title>The Global Catalogue of Microorganisms (GCM) 10K type strain sequencing project: providing services to taxonomists for standard genome sequencing and annotation.</title>
        <authorList>
            <consortium name="The Broad Institute Genomics Platform"/>
            <consortium name="The Broad Institute Genome Sequencing Center for Infectious Disease"/>
            <person name="Wu L."/>
            <person name="Ma J."/>
        </authorList>
    </citation>
    <scope>NUCLEOTIDE SEQUENCE [LARGE SCALE GENOMIC DNA]</scope>
    <source>
        <strain evidence="6">JCM 16021</strain>
    </source>
</reference>
<dbReference type="InterPro" id="IPR016160">
    <property type="entry name" value="Ald_DH_CS_CYS"/>
</dbReference>
<dbReference type="Proteomes" id="UP001500575">
    <property type="component" value="Unassembled WGS sequence"/>
</dbReference>
<sequence>MVVADQADAAAVIAAAKEASQTWGRSSITTRAKVMFRFRELLEAKKDELAAIITREHGKVHSDALGEIARGLEVVEFACGIPHLLKGGYSESVSTGVDVHSIRQPLGVVGVISPFNFPAMVPMWFFPVAIACGNTVVLKPSEKDPSASIWIARLWQEAGLPDGVFNVLQGDKVAVDALLQSPDVAAISFVGSTPIAQYVYDQGTAAGKRVQALGGAKNHMLVLPDADLDAVANAAVSAGYGSAGERCMAISVVVAVDPIGDELVARIADRTGGIKVGDGARGSDGPEADMGPLVTREHADKVLDYIRQGEQAGAKVVVDGRAPQVNGAEAGYWVGPTLFDHVSPDMSIYTEEIFGPVLSVVRVGSYREGLDLINANQYGNGTAIFTGDGAAARLFENEVQVGMVGINVPIPVPMAYYSFGGWKRSLFGDTHAHGTEGVHFFTRGKVVTSRWGDPAARRSQGIDLGFPQND</sequence>
<dbReference type="NCBIfam" id="TIGR01722">
    <property type="entry name" value="MMSDH"/>
    <property type="match status" value="1"/>
</dbReference>
<dbReference type="Gene3D" id="3.40.309.10">
    <property type="entry name" value="Aldehyde Dehydrogenase, Chain A, domain 2"/>
    <property type="match status" value="1"/>
</dbReference>
<gene>
    <name evidence="5" type="ORF">GCM10009843_33910</name>
</gene>
<dbReference type="EMBL" id="BAAAQQ010000013">
    <property type="protein sequence ID" value="GAA2130913.1"/>
    <property type="molecule type" value="Genomic_DNA"/>
</dbReference>
<proteinExistence type="predicted"/>
<feature type="domain" description="Aldehyde dehydrogenase" evidence="4">
    <location>
        <begin position="4"/>
        <end position="447"/>
    </location>
</feature>
<dbReference type="InterPro" id="IPR010061">
    <property type="entry name" value="MeMal-semiAld_DH"/>
</dbReference>
<evidence type="ECO:0000256" key="3">
    <source>
        <dbReference type="ARBA" id="ARBA00023027"/>
    </source>
</evidence>
<evidence type="ECO:0000256" key="2">
    <source>
        <dbReference type="ARBA" id="ARBA00023002"/>
    </source>
</evidence>
<evidence type="ECO:0000313" key="6">
    <source>
        <dbReference type="Proteomes" id="UP001500575"/>
    </source>
</evidence>
<protein>
    <recommendedName>
        <fullName evidence="1">methylmalonate-semialdehyde dehydrogenase (CoA acylating)</fullName>
        <ecNumber evidence="1">1.2.1.27</ecNumber>
    </recommendedName>
</protein>
<dbReference type="CDD" id="cd07085">
    <property type="entry name" value="ALDH_F6_MMSDH"/>
    <property type="match status" value="1"/>
</dbReference>
<comment type="caution">
    <text evidence="5">The sequence shown here is derived from an EMBL/GenBank/DDBJ whole genome shotgun (WGS) entry which is preliminary data.</text>
</comment>
<dbReference type="Gene3D" id="3.40.605.10">
    <property type="entry name" value="Aldehyde Dehydrogenase, Chain A, domain 1"/>
    <property type="match status" value="1"/>
</dbReference>
<accession>A0ABP5KHS3</accession>
<dbReference type="InterPro" id="IPR016161">
    <property type="entry name" value="Ald_DH/histidinol_DH"/>
</dbReference>
<keyword evidence="3" id="KW-0520">NAD</keyword>
<dbReference type="Pfam" id="PF00171">
    <property type="entry name" value="Aldedh"/>
    <property type="match status" value="1"/>
</dbReference>
<dbReference type="SUPFAM" id="SSF53720">
    <property type="entry name" value="ALDH-like"/>
    <property type="match status" value="1"/>
</dbReference>
<keyword evidence="6" id="KW-1185">Reference proteome</keyword>
<dbReference type="InterPro" id="IPR015590">
    <property type="entry name" value="Aldehyde_DH_dom"/>
</dbReference>
<evidence type="ECO:0000313" key="5">
    <source>
        <dbReference type="EMBL" id="GAA2130913.1"/>
    </source>
</evidence>
<dbReference type="PANTHER" id="PTHR43866">
    <property type="entry name" value="MALONATE-SEMIALDEHYDE DEHYDROGENASE"/>
    <property type="match status" value="1"/>
</dbReference>
<dbReference type="InterPro" id="IPR016162">
    <property type="entry name" value="Ald_DH_N"/>
</dbReference>
<organism evidence="5 6">
    <name type="scientific">Nocardioides bigeumensis</name>
    <dbReference type="NCBI Taxonomy" id="433657"/>
    <lineage>
        <taxon>Bacteria</taxon>
        <taxon>Bacillati</taxon>
        <taxon>Actinomycetota</taxon>
        <taxon>Actinomycetes</taxon>
        <taxon>Propionibacteriales</taxon>
        <taxon>Nocardioidaceae</taxon>
        <taxon>Nocardioides</taxon>
    </lineage>
</organism>
<dbReference type="InterPro" id="IPR016163">
    <property type="entry name" value="Ald_DH_C"/>
</dbReference>
<name>A0ABP5KHS3_9ACTN</name>
<keyword evidence="2" id="KW-0560">Oxidoreductase</keyword>
<dbReference type="PANTHER" id="PTHR43866:SF4">
    <property type="entry name" value="MALONATE-SEMIALDEHYDE DEHYDROGENASE"/>
    <property type="match status" value="1"/>
</dbReference>